<reference evidence="1 2" key="1">
    <citation type="submission" date="2019-06" db="EMBL/GenBank/DDBJ databases">
        <title>Genome Sequence of the Brown Rot Fungal Pathogen Monilinia fructicola.</title>
        <authorList>
            <person name="De Miccolis Angelini R.M."/>
            <person name="Landi L."/>
            <person name="Abate D."/>
            <person name="Pollastro S."/>
            <person name="Romanazzi G."/>
            <person name="Faretra F."/>
        </authorList>
    </citation>
    <scope>NUCLEOTIDE SEQUENCE [LARGE SCALE GENOMIC DNA]</scope>
    <source>
        <strain evidence="1 2">Mfrc123</strain>
    </source>
</reference>
<keyword evidence="2" id="KW-1185">Reference proteome</keyword>
<dbReference type="AlphaFoldDB" id="A0A5M9K1G0"/>
<protein>
    <submittedName>
        <fullName evidence="1">Uncharacterized protein</fullName>
    </submittedName>
</protein>
<gene>
    <name evidence="1" type="ORF">EYC84_004533</name>
</gene>
<evidence type="ECO:0000313" key="1">
    <source>
        <dbReference type="EMBL" id="KAA8575361.1"/>
    </source>
</evidence>
<dbReference type="Proteomes" id="UP000322873">
    <property type="component" value="Unassembled WGS sequence"/>
</dbReference>
<organism evidence="1 2">
    <name type="scientific">Monilinia fructicola</name>
    <name type="common">Brown rot fungus</name>
    <name type="synonym">Ciboria fructicola</name>
    <dbReference type="NCBI Taxonomy" id="38448"/>
    <lineage>
        <taxon>Eukaryota</taxon>
        <taxon>Fungi</taxon>
        <taxon>Dikarya</taxon>
        <taxon>Ascomycota</taxon>
        <taxon>Pezizomycotina</taxon>
        <taxon>Leotiomycetes</taxon>
        <taxon>Helotiales</taxon>
        <taxon>Sclerotiniaceae</taxon>
        <taxon>Monilinia</taxon>
    </lineage>
</organism>
<name>A0A5M9K1G0_MONFR</name>
<evidence type="ECO:0000313" key="2">
    <source>
        <dbReference type="Proteomes" id="UP000322873"/>
    </source>
</evidence>
<proteinExistence type="predicted"/>
<accession>A0A5M9K1G0</accession>
<comment type="caution">
    <text evidence="1">The sequence shown here is derived from an EMBL/GenBank/DDBJ whole genome shotgun (WGS) entry which is preliminary data.</text>
</comment>
<dbReference type="EMBL" id="VICG01000002">
    <property type="protein sequence ID" value="KAA8575361.1"/>
    <property type="molecule type" value="Genomic_DNA"/>
</dbReference>
<sequence>MKILLCKNATPFQKNSPTLSKINYLSSSSASSVISNSSPLSQKSSRTFKPQTSFPCIAILQTKEIGAKNKYTYSYKHSIILKYFRQKGQTATTNKRCNAGKTLNTISCHKCIKTRNDAPILSMPIQSIHSSLM</sequence>